<organism evidence="2 3">
    <name type="scientific">Muricoccus roseus</name>
    <dbReference type="NCBI Taxonomy" id="198092"/>
    <lineage>
        <taxon>Bacteria</taxon>
        <taxon>Pseudomonadati</taxon>
        <taxon>Pseudomonadota</taxon>
        <taxon>Alphaproteobacteria</taxon>
        <taxon>Acetobacterales</taxon>
        <taxon>Roseomonadaceae</taxon>
        <taxon>Muricoccus</taxon>
    </lineage>
</organism>
<dbReference type="RefSeq" id="WP_073136390.1">
    <property type="nucleotide sequence ID" value="NZ_FQZF01000018.1"/>
</dbReference>
<evidence type="ECO:0000256" key="1">
    <source>
        <dbReference type="SAM" id="Phobius"/>
    </source>
</evidence>
<evidence type="ECO:0000313" key="2">
    <source>
        <dbReference type="EMBL" id="SHJ69783.1"/>
    </source>
</evidence>
<dbReference type="Proteomes" id="UP000184387">
    <property type="component" value="Unassembled WGS sequence"/>
</dbReference>
<evidence type="ECO:0000313" key="3">
    <source>
        <dbReference type="Proteomes" id="UP000184387"/>
    </source>
</evidence>
<keyword evidence="1" id="KW-0812">Transmembrane</keyword>
<proteinExistence type="predicted"/>
<keyword evidence="1" id="KW-0472">Membrane</keyword>
<dbReference type="EMBL" id="FQZF01000018">
    <property type="protein sequence ID" value="SHJ69783.1"/>
    <property type="molecule type" value="Genomic_DNA"/>
</dbReference>
<gene>
    <name evidence="2" type="ORF">SAMN02745194_03153</name>
</gene>
<protein>
    <submittedName>
        <fullName evidence="2">Uncharacterized protein</fullName>
    </submittedName>
</protein>
<name>A0A1M6LEZ0_9PROT</name>
<sequence length="167" mass="17155">MPELISALAAQAQAYATELLFTLALAAAGAVWRSLKRAALDKAAALKARAEAAEAEEREKASALDRLAAMGLRAGLQLLAVIQEDPQAAEKIAAAEAKLSADLAAAGRHALDLLKSTNPAEIRNLVLGSTQQLIEERARTAIGAGLNPAEVTGALSGALTRLRGLAG</sequence>
<dbReference type="STRING" id="198092.SAMN02745194_03153"/>
<keyword evidence="3" id="KW-1185">Reference proteome</keyword>
<feature type="transmembrane region" description="Helical" evidence="1">
    <location>
        <begin position="12"/>
        <end position="32"/>
    </location>
</feature>
<keyword evidence="1" id="KW-1133">Transmembrane helix</keyword>
<accession>A0A1M6LEZ0</accession>
<reference evidence="2 3" key="1">
    <citation type="submission" date="2016-11" db="EMBL/GenBank/DDBJ databases">
        <authorList>
            <person name="Jaros S."/>
            <person name="Januszkiewicz K."/>
            <person name="Wedrychowicz H."/>
        </authorList>
    </citation>
    <scope>NUCLEOTIDE SEQUENCE [LARGE SCALE GENOMIC DNA]</scope>
    <source>
        <strain evidence="2 3">DSM 14916</strain>
    </source>
</reference>
<dbReference type="AlphaFoldDB" id="A0A1M6LEZ0"/>